<evidence type="ECO:0000313" key="10">
    <source>
        <dbReference type="Proteomes" id="UP001209878"/>
    </source>
</evidence>
<accession>A0AAD9KGQ8</accession>
<dbReference type="PROSITE" id="PS50168">
    <property type="entry name" value="DED"/>
    <property type="match status" value="1"/>
</dbReference>
<dbReference type="InterPro" id="IPR038856">
    <property type="entry name" value="DEDD/DEDD2"/>
</dbReference>
<evidence type="ECO:0000256" key="2">
    <source>
        <dbReference type="ARBA" id="ARBA00022703"/>
    </source>
</evidence>
<dbReference type="InterPro" id="IPR049341">
    <property type="entry name" value="TRADD-like_N"/>
</dbReference>
<evidence type="ECO:0000256" key="7">
    <source>
        <dbReference type="SAM" id="MobiDB-lite"/>
    </source>
</evidence>
<dbReference type="Pfam" id="PF01335">
    <property type="entry name" value="DED"/>
    <property type="match status" value="1"/>
</dbReference>
<protein>
    <recommendedName>
        <fullName evidence="8">DED domain-containing protein</fullName>
    </recommendedName>
</protein>
<keyword evidence="10" id="KW-1185">Reference proteome</keyword>
<dbReference type="AlphaFoldDB" id="A0AAD9KGQ8"/>
<organism evidence="9 10">
    <name type="scientific">Ridgeia piscesae</name>
    <name type="common">Tubeworm</name>
    <dbReference type="NCBI Taxonomy" id="27915"/>
    <lineage>
        <taxon>Eukaryota</taxon>
        <taxon>Metazoa</taxon>
        <taxon>Spiralia</taxon>
        <taxon>Lophotrochozoa</taxon>
        <taxon>Annelida</taxon>
        <taxon>Polychaeta</taxon>
        <taxon>Sedentaria</taxon>
        <taxon>Canalipalpata</taxon>
        <taxon>Sabellida</taxon>
        <taxon>Siboglinidae</taxon>
        <taxon>Ridgeia</taxon>
    </lineage>
</organism>
<dbReference type="PANTHER" id="PTHR15205">
    <property type="entry name" value="DEATH EFFECTOR DOMAIN-CONTAINING PROTEIN"/>
    <property type="match status" value="1"/>
</dbReference>
<feature type="domain" description="DED" evidence="8">
    <location>
        <begin position="20"/>
        <end position="98"/>
    </location>
</feature>
<dbReference type="PANTHER" id="PTHR15205:SF0">
    <property type="entry name" value="DED DOMAIN-CONTAINING PROTEIN"/>
    <property type="match status" value="1"/>
</dbReference>
<dbReference type="Pfam" id="PF20694">
    <property type="entry name" value="TRADD-like_N"/>
    <property type="match status" value="1"/>
</dbReference>
<dbReference type="Gene3D" id="1.10.533.10">
    <property type="entry name" value="Death Domain, Fas"/>
    <property type="match status" value="1"/>
</dbReference>
<sequence length="331" mass="37827">MAASENKILSQRADNDRIISLHGMFRIVGDQMSQMDVSVLKFLYRGVFSEELMSSIHDGYSFLLALEKTRVVDDSNFHHLLHLLRMITRHDLTQYVTLRRRQPATSDPVAEYLERTSKSRIIVPFQKRSTSQRQTEAACSQPEVDKVTCSDSSSPHRCDSSPGDDSDSMLGEPAAKKHKPHDTDHRTDAVVRDHMTRDSTKEELKKKVTCDIRLRVRAEYCHHDAALEGNVHSNKPDLIERQFEKFMQANTILKSRDLGSIMCDIKFSELTYLDAFWRDYINGSLLEALKGVFITESLKQAVGHEAIKLLVNVDEDDYETGRVKLLQNLSD</sequence>
<keyword evidence="2" id="KW-0053">Apoptosis</keyword>
<name>A0AAD9KGQ8_RIDPI</name>
<evidence type="ECO:0000256" key="6">
    <source>
        <dbReference type="ARBA" id="ARBA00023242"/>
    </source>
</evidence>
<evidence type="ECO:0000256" key="5">
    <source>
        <dbReference type="ARBA" id="ARBA00023163"/>
    </source>
</evidence>
<dbReference type="GO" id="GO:0005730">
    <property type="term" value="C:nucleolus"/>
    <property type="evidence" value="ECO:0007669"/>
    <property type="project" value="UniProtKB-SubCell"/>
</dbReference>
<evidence type="ECO:0000259" key="8">
    <source>
        <dbReference type="PROSITE" id="PS50168"/>
    </source>
</evidence>
<evidence type="ECO:0000256" key="1">
    <source>
        <dbReference type="ARBA" id="ARBA00004604"/>
    </source>
</evidence>
<reference evidence="9" key="1">
    <citation type="journal article" date="2023" name="Mol. Biol. Evol.">
        <title>Third-Generation Sequencing Reveals the Adaptive Role of the Epigenome in Three Deep-Sea Polychaetes.</title>
        <authorList>
            <person name="Perez M."/>
            <person name="Aroh O."/>
            <person name="Sun Y."/>
            <person name="Lan Y."/>
            <person name="Juniper S.K."/>
            <person name="Young C.R."/>
            <person name="Angers B."/>
            <person name="Qian P.Y."/>
        </authorList>
    </citation>
    <scope>NUCLEOTIDE SEQUENCE</scope>
    <source>
        <strain evidence="9">R07B-5</strain>
    </source>
</reference>
<feature type="compositionally biased region" description="Basic and acidic residues" evidence="7">
    <location>
        <begin position="143"/>
        <end position="159"/>
    </location>
</feature>
<dbReference type="GO" id="GO:0003677">
    <property type="term" value="F:DNA binding"/>
    <property type="evidence" value="ECO:0007669"/>
    <property type="project" value="UniProtKB-KW"/>
</dbReference>
<dbReference type="Proteomes" id="UP001209878">
    <property type="component" value="Unassembled WGS sequence"/>
</dbReference>
<dbReference type="GO" id="GO:0042981">
    <property type="term" value="P:regulation of apoptotic process"/>
    <property type="evidence" value="ECO:0007669"/>
    <property type="project" value="InterPro"/>
</dbReference>
<dbReference type="SMART" id="SM00031">
    <property type="entry name" value="DED"/>
    <property type="match status" value="1"/>
</dbReference>
<keyword evidence="5" id="KW-0804">Transcription</keyword>
<dbReference type="InterPro" id="IPR001875">
    <property type="entry name" value="DED_dom"/>
</dbReference>
<dbReference type="SUPFAM" id="SSF47986">
    <property type="entry name" value="DEATH domain"/>
    <property type="match status" value="1"/>
</dbReference>
<dbReference type="GO" id="GO:0008625">
    <property type="term" value="P:extrinsic apoptotic signaling pathway via death domain receptors"/>
    <property type="evidence" value="ECO:0007669"/>
    <property type="project" value="TreeGrafter"/>
</dbReference>
<keyword evidence="6" id="KW-0539">Nucleus</keyword>
<comment type="subcellular location">
    <subcellularLocation>
        <location evidence="1">Nucleus</location>
        <location evidence="1">Nucleolus</location>
    </subcellularLocation>
</comment>
<comment type="caution">
    <text evidence="9">The sequence shown here is derived from an EMBL/GenBank/DDBJ whole genome shotgun (WGS) entry which is preliminary data.</text>
</comment>
<keyword evidence="3" id="KW-0805">Transcription regulation</keyword>
<feature type="region of interest" description="Disordered" evidence="7">
    <location>
        <begin position="125"/>
        <end position="186"/>
    </location>
</feature>
<keyword evidence="4" id="KW-0238">DNA-binding</keyword>
<proteinExistence type="predicted"/>
<evidence type="ECO:0000256" key="3">
    <source>
        <dbReference type="ARBA" id="ARBA00023015"/>
    </source>
</evidence>
<gene>
    <name evidence="9" type="ORF">NP493_1133g00007</name>
</gene>
<feature type="compositionally biased region" description="Polar residues" evidence="7">
    <location>
        <begin position="127"/>
        <end position="138"/>
    </location>
</feature>
<dbReference type="InterPro" id="IPR011029">
    <property type="entry name" value="DEATH-like_dom_sf"/>
</dbReference>
<dbReference type="EMBL" id="JAODUO010001132">
    <property type="protein sequence ID" value="KAK2170837.1"/>
    <property type="molecule type" value="Genomic_DNA"/>
</dbReference>
<evidence type="ECO:0000256" key="4">
    <source>
        <dbReference type="ARBA" id="ARBA00023125"/>
    </source>
</evidence>
<evidence type="ECO:0000313" key="9">
    <source>
        <dbReference type="EMBL" id="KAK2170837.1"/>
    </source>
</evidence>